<evidence type="ECO:0000313" key="2">
    <source>
        <dbReference type="Proteomes" id="UP000324832"/>
    </source>
</evidence>
<keyword evidence="2" id="KW-1185">Reference proteome</keyword>
<organism evidence="1 2">
    <name type="scientific">Leptidea sinapis</name>
    <dbReference type="NCBI Taxonomy" id="189913"/>
    <lineage>
        <taxon>Eukaryota</taxon>
        <taxon>Metazoa</taxon>
        <taxon>Ecdysozoa</taxon>
        <taxon>Arthropoda</taxon>
        <taxon>Hexapoda</taxon>
        <taxon>Insecta</taxon>
        <taxon>Pterygota</taxon>
        <taxon>Neoptera</taxon>
        <taxon>Endopterygota</taxon>
        <taxon>Lepidoptera</taxon>
        <taxon>Glossata</taxon>
        <taxon>Ditrysia</taxon>
        <taxon>Papilionoidea</taxon>
        <taxon>Pieridae</taxon>
        <taxon>Dismorphiinae</taxon>
        <taxon>Leptidea</taxon>
    </lineage>
</organism>
<accession>A0A5E4Q6K8</accession>
<dbReference type="Proteomes" id="UP000324832">
    <property type="component" value="Unassembled WGS sequence"/>
</dbReference>
<evidence type="ECO:0000313" key="1">
    <source>
        <dbReference type="EMBL" id="VVC93854.1"/>
    </source>
</evidence>
<reference evidence="1 2" key="1">
    <citation type="submission" date="2017-07" db="EMBL/GenBank/DDBJ databases">
        <authorList>
            <person name="Talla V."/>
            <person name="Backstrom N."/>
        </authorList>
    </citation>
    <scope>NUCLEOTIDE SEQUENCE [LARGE SCALE GENOMIC DNA]</scope>
</reference>
<name>A0A5E4Q6K8_9NEOP</name>
<gene>
    <name evidence="1" type="ORF">LSINAPIS_LOCUS5953</name>
</gene>
<sequence length="78" mass="8617">MSWLTNAVSVNSYYEFREFQHCPREKGGNARTALGDPSAGVGDGSVRSAARLFQFAPQKHEPSVLRVHASRPNASEKR</sequence>
<dbReference type="EMBL" id="FZQP02001782">
    <property type="protein sequence ID" value="VVC93854.1"/>
    <property type="molecule type" value="Genomic_DNA"/>
</dbReference>
<dbReference type="AlphaFoldDB" id="A0A5E4Q6K8"/>
<proteinExistence type="predicted"/>
<protein>
    <submittedName>
        <fullName evidence="1">Uncharacterized protein</fullName>
    </submittedName>
</protein>